<feature type="compositionally biased region" description="Polar residues" evidence="1">
    <location>
        <begin position="123"/>
        <end position="135"/>
    </location>
</feature>
<gene>
    <name evidence="2" type="ORF">AVEN_47741_1</name>
</gene>
<feature type="compositionally biased region" description="Basic and acidic residues" evidence="1">
    <location>
        <begin position="93"/>
        <end position="118"/>
    </location>
</feature>
<proteinExistence type="predicted"/>
<dbReference type="Proteomes" id="UP000499080">
    <property type="component" value="Unassembled WGS sequence"/>
</dbReference>
<evidence type="ECO:0000313" key="2">
    <source>
        <dbReference type="EMBL" id="GBM03909.1"/>
    </source>
</evidence>
<feature type="region of interest" description="Disordered" evidence="1">
    <location>
        <begin position="71"/>
        <end position="135"/>
    </location>
</feature>
<reference evidence="2 3" key="1">
    <citation type="journal article" date="2019" name="Sci. Rep.">
        <title>Orb-weaving spider Araneus ventricosus genome elucidates the spidroin gene catalogue.</title>
        <authorList>
            <person name="Kono N."/>
            <person name="Nakamura H."/>
            <person name="Ohtoshi R."/>
            <person name="Moran D.A.P."/>
            <person name="Shinohara A."/>
            <person name="Yoshida Y."/>
            <person name="Fujiwara M."/>
            <person name="Mori M."/>
            <person name="Tomita M."/>
            <person name="Arakawa K."/>
        </authorList>
    </citation>
    <scope>NUCLEOTIDE SEQUENCE [LARGE SCALE GENOMIC DNA]</scope>
</reference>
<accession>A0A4Y2CIA5</accession>
<organism evidence="2 3">
    <name type="scientific">Araneus ventricosus</name>
    <name type="common">Orbweaver spider</name>
    <name type="synonym">Epeira ventricosa</name>
    <dbReference type="NCBI Taxonomy" id="182803"/>
    <lineage>
        <taxon>Eukaryota</taxon>
        <taxon>Metazoa</taxon>
        <taxon>Ecdysozoa</taxon>
        <taxon>Arthropoda</taxon>
        <taxon>Chelicerata</taxon>
        <taxon>Arachnida</taxon>
        <taxon>Araneae</taxon>
        <taxon>Araneomorphae</taxon>
        <taxon>Entelegynae</taxon>
        <taxon>Araneoidea</taxon>
        <taxon>Araneidae</taxon>
        <taxon>Araneus</taxon>
    </lineage>
</organism>
<dbReference type="AlphaFoldDB" id="A0A4Y2CIA5"/>
<evidence type="ECO:0000313" key="3">
    <source>
        <dbReference type="Proteomes" id="UP000499080"/>
    </source>
</evidence>
<keyword evidence="3" id="KW-1185">Reference proteome</keyword>
<name>A0A4Y2CIA5_ARAVE</name>
<dbReference type="EMBL" id="BGPR01163298">
    <property type="protein sequence ID" value="GBM03909.1"/>
    <property type="molecule type" value="Genomic_DNA"/>
</dbReference>
<sequence length="135" mass="15014">MKIRKVFSIHLYKIFCDRSTDLQTQKETLEEAVINSLAKKVLPYLKVNCRMKYGGLKLAVTGHATTVVGRTTGPVAVPEKGREAVGQWSKGPMGRDRDEGLPFITHGEEERSRARTDPFHQVSGKQTSSNTTAQI</sequence>
<protein>
    <submittedName>
        <fullName evidence="2">Uncharacterized protein</fullName>
    </submittedName>
</protein>
<comment type="caution">
    <text evidence="2">The sequence shown here is derived from an EMBL/GenBank/DDBJ whole genome shotgun (WGS) entry which is preliminary data.</text>
</comment>
<evidence type="ECO:0000256" key="1">
    <source>
        <dbReference type="SAM" id="MobiDB-lite"/>
    </source>
</evidence>